<dbReference type="InterPro" id="IPR000195">
    <property type="entry name" value="Rab-GAP-TBC_dom"/>
</dbReference>
<comment type="caution">
    <text evidence="3">The sequence shown here is derived from an EMBL/GenBank/DDBJ whole genome shotgun (WGS) entry which is preliminary data.</text>
</comment>
<organism evidence="3 4">
    <name type="scientific">Polarella glacialis</name>
    <name type="common">Dinoflagellate</name>
    <dbReference type="NCBI Taxonomy" id="89957"/>
    <lineage>
        <taxon>Eukaryota</taxon>
        <taxon>Sar</taxon>
        <taxon>Alveolata</taxon>
        <taxon>Dinophyceae</taxon>
        <taxon>Suessiales</taxon>
        <taxon>Suessiaceae</taxon>
        <taxon>Polarella</taxon>
    </lineage>
</organism>
<evidence type="ECO:0000313" key="4">
    <source>
        <dbReference type="Proteomes" id="UP000654075"/>
    </source>
</evidence>
<dbReference type="PROSITE" id="PS50086">
    <property type="entry name" value="TBC_RABGAP"/>
    <property type="match status" value="1"/>
</dbReference>
<protein>
    <recommendedName>
        <fullName evidence="2">Rab-GAP TBC domain-containing protein</fullName>
    </recommendedName>
</protein>
<dbReference type="OMA" id="SCYNIFN"/>
<gene>
    <name evidence="3" type="ORF">PGLA1383_LOCUS14957</name>
</gene>
<dbReference type="InterPro" id="IPR035969">
    <property type="entry name" value="Rab-GAP_TBC_sf"/>
</dbReference>
<accession>A0A813E3D2</accession>
<dbReference type="Gene3D" id="1.10.472.80">
    <property type="entry name" value="Ypt/Rab-GAP domain of gyp1p, domain 3"/>
    <property type="match status" value="1"/>
</dbReference>
<dbReference type="SUPFAM" id="SSF47923">
    <property type="entry name" value="Ypt/Rab-GAP domain of gyp1p"/>
    <property type="match status" value="2"/>
</dbReference>
<dbReference type="AlphaFoldDB" id="A0A813E3D2"/>
<feature type="region of interest" description="Disordered" evidence="1">
    <location>
        <begin position="75"/>
        <end position="107"/>
    </location>
</feature>
<evidence type="ECO:0000256" key="1">
    <source>
        <dbReference type="SAM" id="MobiDB-lite"/>
    </source>
</evidence>
<name>A0A813E3D2_POLGL</name>
<dbReference type="PANTHER" id="PTHR22957:SF26">
    <property type="entry name" value="LD44506P"/>
    <property type="match status" value="1"/>
</dbReference>
<dbReference type="OrthoDB" id="26371at2759"/>
<reference evidence="3" key="1">
    <citation type="submission" date="2021-02" db="EMBL/GenBank/DDBJ databases">
        <authorList>
            <person name="Dougan E. K."/>
            <person name="Rhodes N."/>
            <person name="Thang M."/>
            <person name="Chan C."/>
        </authorList>
    </citation>
    <scope>NUCLEOTIDE SEQUENCE</scope>
</reference>
<feature type="compositionally biased region" description="Low complexity" evidence="1">
    <location>
        <begin position="1"/>
        <end position="13"/>
    </location>
</feature>
<dbReference type="Proteomes" id="UP000654075">
    <property type="component" value="Unassembled WGS sequence"/>
</dbReference>
<dbReference type="PANTHER" id="PTHR22957">
    <property type="entry name" value="TBC1 DOMAIN FAMILY MEMBER GTPASE-ACTIVATING PROTEIN"/>
    <property type="match status" value="1"/>
</dbReference>
<keyword evidence="4" id="KW-1185">Reference proteome</keyword>
<feature type="non-terminal residue" evidence="3">
    <location>
        <position position="356"/>
    </location>
</feature>
<evidence type="ECO:0000313" key="3">
    <source>
        <dbReference type="EMBL" id="CAE8596494.1"/>
    </source>
</evidence>
<feature type="region of interest" description="Disordered" evidence="1">
    <location>
        <begin position="1"/>
        <end position="22"/>
    </location>
</feature>
<dbReference type="FunFam" id="1.10.472.80:FF:000041">
    <property type="entry name" value="TBC domain containing protein"/>
    <property type="match status" value="1"/>
</dbReference>
<proteinExistence type="predicted"/>
<evidence type="ECO:0000259" key="2">
    <source>
        <dbReference type="PROSITE" id="PS50086"/>
    </source>
</evidence>
<dbReference type="SMART" id="SM00164">
    <property type="entry name" value="TBC"/>
    <property type="match status" value="1"/>
</dbReference>
<feature type="domain" description="Rab-GAP TBC" evidence="2">
    <location>
        <begin position="50"/>
        <end position="282"/>
    </location>
</feature>
<sequence length="356" mass="40491">SSSASASSSRSSPPAAPKRSTKAMKFDKLLSVPSVDLAALRELLWSGAPEEEPKFRAESWQILLGYLPPVRDRQGPGIAKKRDEYEELRRRHYQSEDGSGELGPHDAESGATLRQIRVDIPRTSPGLPIFSHPRIQALLERVLYIWSIRHPASGYVQGINDIATPFVVVLLAAEMRCAPQDINVDAAPEIILDAVEAGAYWCLTKFLSDIQDHYTAGQPGIQLMVQKLREIVHRIDEKLYNHLEAQGLDFLQFSFRWMNCLLLREFPFHCVIRLWDSYIAESLENFSSFHVYVCAVFLIYWSPQLKQMDFQQLMLFMQKLPTGKWKNQEIETLLAEAFVLKSLFHSSPKHLGLGPK</sequence>
<dbReference type="Pfam" id="PF00566">
    <property type="entry name" value="RabGAP-TBC"/>
    <property type="match status" value="1"/>
</dbReference>
<dbReference type="GO" id="GO:0005096">
    <property type="term" value="F:GTPase activator activity"/>
    <property type="evidence" value="ECO:0007669"/>
    <property type="project" value="TreeGrafter"/>
</dbReference>
<feature type="compositionally biased region" description="Basic and acidic residues" evidence="1">
    <location>
        <begin position="75"/>
        <end position="95"/>
    </location>
</feature>
<dbReference type="EMBL" id="CAJNNV010008638">
    <property type="protein sequence ID" value="CAE8596494.1"/>
    <property type="molecule type" value="Genomic_DNA"/>
</dbReference>
<dbReference type="Gene3D" id="1.10.8.270">
    <property type="entry name" value="putative rabgap domain of human tbc1 domain family member 14 like domains"/>
    <property type="match status" value="1"/>
</dbReference>